<accession>A0A3A6TFJ6</accession>
<gene>
    <name evidence="1" type="ORF">D5R81_16965</name>
</gene>
<dbReference type="EMBL" id="QYYH01000144">
    <property type="protein sequence ID" value="RJY06903.1"/>
    <property type="molecule type" value="Genomic_DNA"/>
</dbReference>
<comment type="caution">
    <text evidence="1">The sequence shown here is derived from an EMBL/GenBank/DDBJ whole genome shotgun (WGS) entry which is preliminary data.</text>
</comment>
<organism evidence="1 2">
    <name type="scientific">Parashewanella spongiae</name>
    <dbReference type="NCBI Taxonomy" id="342950"/>
    <lineage>
        <taxon>Bacteria</taxon>
        <taxon>Pseudomonadati</taxon>
        <taxon>Pseudomonadota</taxon>
        <taxon>Gammaproteobacteria</taxon>
        <taxon>Alteromonadales</taxon>
        <taxon>Shewanellaceae</taxon>
        <taxon>Parashewanella</taxon>
    </lineage>
</organism>
<evidence type="ECO:0000313" key="1">
    <source>
        <dbReference type="EMBL" id="RJY06903.1"/>
    </source>
</evidence>
<reference evidence="1 2" key="1">
    <citation type="submission" date="2018-09" db="EMBL/GenBank/DDBJ databases">
        <title>Phylogeny of the Shewanellaceae, and recommendation for two new genera, Pseudoshewanella and Parashewanella.</title>
        <authorList>
            <person name="Wang G."/>
        </authorList>
    </citation>
    <scope>NUCLEOTIDE SEQUENCE [LARGE SCALE GENOMIC DNA]</scope>
    <source>
        <strain evidence="1 2">KCTC 22492</strain>
    </source>
</reference>
<protein>
    <submittedName>
        <fullName evidence="1">Uncharacterized protein</fullName>
    </submittedName>
</protein>
<dbReference type="Proteomes" id="UP000273022">
    <property type="component" value="Unassembled WGS sequence"/>
</dbReference>
<evidence type="ECO:0000313" key="2">
    <source>
        <dbReference type="Proteomes" id="UP000273022"/>
    </source>
</evidence>
<name>A0A3A6TFJ6_9GAMM</name>
<keyword evidence="2" id="KW-1185">Reference proteome</keyword>
<dbReference type="RefSeq" id="WP_121854808.1">
    <property type="nucleotide sequence ID" value="NZ_CP037952.1"/>
</dbReference>
<sequence>MNTFFTWLGQADLTNMQQDKNASISSIATKSEQHFDKIVILANTWDEQWHLYENWGTHQIRVTNK</sequence>
<proteinExistence type="predicted"/>
<dbReference type="AlphaFoldDB" id="A0A3A6TFJ6"/>
<dbReference type="OrthoDB" id="9804019at2"/>